<name>A0A4Y8A623_9SPHI</name>
<keyword evidence="1" id="KW-1133">Transmembrane helix</keyword>
<keyword evidence="1" id="KW-0472">Membrane</keyword>
<dbReference type="EMBL" id="JACIEG010000008">
    <property type="protein sequence ID" value="MBB3971095.1"/>
    <property type="molecule type" value="Genomic_DNA"/>
</dbReference>
<dbReference type="Proteomes" id="UP000583101">
    <property type="component" value="Unassembled WGS sequence"/>
</dbReference>
<dbReference type="RefSeq" id="WP_134338054.1">
    <property type="nucleotide sequence ID" value="NZ_BMCZ01000008.1"/>
</dbReference>
<evidence type="ECO:0000313" key="4">
    <source>
        <dbReference type="Proteomes" id="UP000297248"/>
    </source>
</evidence>
<comment type="caution">
    <text evidence="3">The sequence shown here is derived from an EMBL/GenBank/DDBJ whole genome shotgun (WGS) entry which is preliminary data.</text>
</comment>
<accession>A0A4Y8A623</accession>
<organism evidence="3 4">
    <name type="scientific">Mucilaginibacter phyllosphaerae</name>
    <dbReference type="NCBI Taxonomy" id="1812349"/>
    <lineage>
        <taxon>Bacteria</taxon>
        <taxon>Pseudomonadati</taxon>
        <taxon>Bacteroidota</taxon>
        <taxon>Sphingobacteriia</taxon>
        <taxon>Sphingobacteriales</taxon>
        <taxon>Sphingobacteriaceae</taxon>
        <taxon>Mucilaginibacter</taxon>
    </lineage>
</organism>
<evidence type="ECO:0000256" key="1">
    <source>
        <dbReference type="SAM" id="Phobius"/>
    </source>
</evidence>
<evidence type="ECO:0000313" key="3">
    <source>
        <dbReference type="EMBL" id="TEW63830.1"/>
    </source>
</evidence>
<feature type="transmembrane region" description="Helical" evidence="1">
    <location>
        <begin position="93"/>
        <end position="111"/>
    </location>
</feature>
<feature type="transmembrane region" description="Helical" evidence="1">
    <location>
        <begin position="36"/>
        <end position="56"/>
    </location>
</feature>
<dbReference type="EMBL" id="SNQG01000008">
    <property type="protein sequence ID" value="TEW63830.1"/>
    <property type="molecule type" value="Genomic_DNA"/>
</dbReference>
<keyword evidence="5" id="KW-1185">Reference proteome</keyword>
<proteinExistence type="predicted"/>
<feature type="transmembrane region" description="Helical" evidence="1">
    <location>
        <begin position="12"/>
        <end position="30"/>
    </location>
</feature>
<reference evidence="3" key="2">
    <citation type="submission" date="2019-03" db="EMBL/GenBank/DDBJ databases">
        <authorList>
            <person name="Yan Y.-Q."/>
            <person name="Du Z.-J."/>
        </authorList>
    </citation>
    <scope>NUCLEOTIDE SEQUENCE</scope>
    <source>
        <strain evidence="3">PP-F2FG21</strain>
    </source>
</reference>
<dbReference type="Proteomes" id="UP000297248">
    <property type="component" value="Unassembled WGS sequence"/>
</dbReference>
<evidence type="ECO:0000313" key="2">
    <source>
        <dbReference type="EMBL" id="MBB3971095.1"/>
    </source>
</evidence>
<keyword evidence="1" id="KW-0812">Transmembrane</keyword>
<evidence type="ECO:0000313" key="5">
    <source>
        <dbReference type="Proteomes" id="UP000583101"/>
    </source>
</evidence>
<sequence length="123" mass="14068">MKLISPKLHGIIDYALIVFLFFSPVLFAMPKHVATYTYLLATAQLVLTVITDYSFGMFRMVKLRVHQIIEIVLSIAMVTAAFTLFEYDERTQPYYAGLGVFWFIIAVFTDYSKSRDGIKAPIL</sequence>
<reference evidence="3 4" key="1">
    <citation type="journal article" date="2016" name="Int. J. Syst. Evol. Microbiol.">
        <title>Proposal of Mucilaginibacter phyllosphaerae sp. nov. isolated from the phyllosphere of Galium album.</title>
        <authorList>
            <person name="Aydogan E.L."/>
            <person name="Busse H.J."/>
            <person name="Moser G."/>
            <person name="Muller C."/>
            <person name="Kampfer P."/>
            <person name="Glaeser S.P."/>
        </authorList>
    </citation>
    <scope>NUCLEOTIDE SEQUENCE [LARGE SCALE GENOMIC DNA]</scope>
    <source>
        <strain evidence="3 4">PP-F2FG21</strain>
    </source>
</reference>
<feature type="transmembrane region" description="Helical" evidence="1">
    <location>
        <begin position="68"/>
        <end position="87"/>
    </location>
</feature>
<reference evidence="2 5" key="3">
    <citation type="submission" date="2020-08" db="EMBL/GenBank/DDBJ databases">
        <title>Genomic Encyclopedia of Type Strains, Phase IV (KMG-IV): sequencing the most valuable type-strain genomes for metagenomic binning, comparative biology and taxonomic classification.</title>
        <authorList>
            <person name="Goeker M."/>
        </authorList>
    </citation>
    <scope>NUCLEOTIDE SEQUENCE [LARGE SCALE GENOMIC DNA]</scope>
    <source>
        <strain evidence="2 5">DSM 100995</strain>
    </source>
</reference>
<gene>
    <name evidence="3" type="ORF">E2R65_18875</name>
    <name evidence="2" type="ORF">GGR35_003722</name>
</gene>
<dbReference type="AlphaFoldDB" id="A0A4Y8A623"/>
<dbReference type="OrthoDB" id="129082at2"/>
<protein>
    <submittedName>
        <fullName evidence="3">Uncharacterized protein</fullName>
    </submittedName>
</protein>